<dbReference type="InterPro" id="IPR039567">
    <property type="entry name" value="Gly-zipper"/>
</dbReference>
<reference evidence="3" key="1">
    <citation type="journal article" date="2014" name="Int. J. Syst. Evol. Microbiol.">
        <title>Complete genome sequence of Corynebacterium casei LMG S-19264T (=DSM 44701T), isolated from a smear-ripened cheese.</title>
        <authorList>
            <consortium name="US DOE Joint Genome Institute (JGI-PGF)"/>
            <person name="Walter F."/>
            <person name="Albersmeier A."/>
            <person name="Kalinowski J."/>
            <person name="Ruckert C."/>
        </authorList>
    </citation>
    <scope>NUCLEOTIDE SEQUENCE</scope>
    <source>
        <strain evidence="3">CGMCC 1.12214</strain>
    </source>
</reference>
<dbReference type="PROSITE" id="PS51257">
    <property type="entry name" value="PROKAR_LIPOPROTEIN"/>
    <property type="match status" value="1"/>
</dbReference>
<evidence type="ECO:0000313" key="3">
    <source>
        <dbReference type="EMBL" id="GGH26793.1"/>
    </source>
</evidence>
<evidence type="ECO:0000259" key="2">
    <source>
        <dbReference type="Pfam" id="PF13488"/>
    </source>
</evidence>
<gene>
    <name evidence="3" type="ORF">GCM10007036_34870</name>
</gene>
<sequence length="89" mass="8486">MKKILMISAVALSLGACATEEGNRAATGAVLGGAAGAVIGGAATGRGSGALAGAAIGAAGGAVVGAATTPRRSADCYYDAYGRRVCDYY</sequence>
<dbReference type="EMBL" id="BMES01000002">
    <property type="protein sequence ID" value="GGH26793.1"/>
    <property type="molecule type" value="Genomic_DNA"/>
</dbReference>
<reference evidence="3" key="2">
    <citation type="submission" date="2020-09" db="EMBL/GenBank/DDBJ databases">
        <authorList>
            <person name="Sun Q."/>
            <person name="Zhou Y."/>
        </authorList>
    </citation>
    <scope>NUCLEOTIDE SEQUENCE</scope>
    <source>
        <strain evidence="3">CGMCC 1.12214</strain>
    </source>
</reference>
<keyword evidence="4" id="KW-1185">Reference proteome</keyword>
<name>A0A917MKZ7_9HYPH</name>
<dbReference type="AlphaFoldDB" id="A0A917MKZ7"/>
<proteinExistence type="predicted"/>
<comment type="caution">
    <text evidence="3">The sequence shown here is derived from an EMBL/GenBank/DDBJ whole genome shotgun (WGS) entry which is preliminary data.</text>
</comment>
<feature type="signal peptide" evidence="1">
    <location>
        <begin position="1"/>
        <end position="18"/>
    </location>
</feature>
<protein>
    <recommendedName>
        <fullName evidence="2">Glycine zipper domain-containing protein</fullName>
    </recommendedName>
</protein>
<evidence type="ECO:0000313" key="4">
    <source>
        <dbReference type="Proteomes" id="UP000603912"/>
    </source>
</evidence>
<feature type="chain" id="PRO_5038054964" description="Glycine zipper domain-containing protein" evidence="1">
    <location>
        <begin position="19"/>
        <end position="89"/>
    </location>
</feature>
<evidence type="ECO:0000256" key="1">
    <source>
        <dbReference type="SAM" id="SignalP"/>
    </source>
</evidence>
<dbReference type="Pfam" id="PF13488">
    <property type="entry name" value="Gly-zipper_Omp"/>
    <property type="match status" value="1"/>
</dbReference>
<organism evidence="3 4">
    <name type="scientific">Alsobacter metallidurans</name>
    <dbReference type="NCBI Taxonomy" id="340221"/>
    <lineage>
        <taxon>Bacteria</taxon>
        <taxon>Pseudomonadati</taxon>
        <taxon>Pseudomonadota</taxon>
        <taxon>Alphaproteobacteria</taxon>
        <taxon>Hyphomicrobiales</taxon>
        <taxon>Alsobacteraceae</taxon>
        <taxon>Alsobacter</taxon>
    </lineage>
</organism>
<dbReference type="RefSeq" id="WP_188518973.1">
    <property type="nucleotide sequence ID" value="NZ_BMES01000002.1"/>
</dbReference>
<feature type="domain" description="Glycine zipper" evidence="2">
    <location>
        <begin position="27"/>
        <end position="69"/>
    </location>
</feature>
<accession>A0A917MKZ7</accession>
<keyword evidence="1" id="KW-0732">Signal</keyword>
<dbReference type="Proteomes" id="UP000603912">
    <property type="component" value="Unassembled WGS sequence"/>
</dbReference>